<evidence type="ECO:0000313" key="2">
    <source>
        <dbReference type="Proteomes" id="UP000266723"/>
    </source>
</evidence>
<comment type="caution">
    <text evidence="1">The sequence shown here is derived from an EMBL/GenBank/DDBJ whole genome shotgun (WGS) entry which is preliminary data.</text>
</comment>
<name>A0ABQ7EJZ5_BRACR</name>
<dbReference type="EMBL" id="QGKV02000299">
    <property type="protein sequence ID" value="KAF3596888.1"/>
    <property type="molecule type" value="Genomic_DNA"/>
</dbReference>
<dbReference type="Proteomes" id="UP000266723">
    <property type="component" value="Unassembled WGS sequence"/>
</dbReference>
<proteinExistence type="predicted"/>
<gene>
    <name evidence="1" type="ORF">DY000_02020757</name>
</gene>
<accession>A0ABQ7EJZ5</accession>
<keyword evidence="2" id="KW-1185">Reference proteome</keyword>
<protein>
    <submittedName>
        <fullName evidence="1">Uncharacterized protein</fullName>
    </submittedName>
</protein>
<reference evidence="1 2" key="1">
    <citation type="journal article" date="2020" name="BMC Genomics">
        <title>Intraspecific diversification of the crop wild relative Brassica cretica Lam. using demographic model selection.</title>
        <authorList>
            <person name="Kioukis A."/>
            <person name="Michalopoulou V.A."/>
            <person name="Briers L."/>
            <person name="Pirintsos S."/>
            <person name="Studholme D.J."/>
            <person name="Pavlidis P."/>
            <person name="Sarris P.F."/>
        </authorList>
    </citation>
    <scope>NUCLEOTIDE SEQUENCE [LARGE SCALE GENOMIC DNA]</scope>
    <source>
        <strain evidence="2">cv. PFS-1207/04</strain>
    </source>
</reference>
<evidence type="ECO:0000313" key="1">
    <source>
        <dbReference type="EMBL" id="KAF3596888.1"/>
    </source>
</evidence>
<sequence>MFLTTVATNYNHSELETAVLGRSRMQQVFNCFISAAAVSETNDANSQERRWFHVVA</sequence>
<organism evidence="1 2">
    <name type="scientific">Brassica cretica</name>
    <name type="common">Mustard</name>
    <dbReference type="NCBI Taxonomy" id="69181"/>
    <lineage>
        <taxon>Eukaryota</taxon>
        <taxon>Viridiplantae</taxon>
        <taxon>Streptophyta</taxon>
        <taxon>Embryophyta</taxon>
        <taxon>Tracheophyta</taxon>
        <taxon>Spermatophyta</taxon>
        <taxon>Magnoliopsida</taxon>
        <taxon>eudicotyledons</taxon>
        <taxon>Gunneridae</taxon>
        <taxon>Pentapetalae</taxon>
        <taxon>rosids</taxon>
        <taxon>malvids</taxon>
        <taxon>Brassicales</taxon>
        <taxon>Brassicaceae</taxon>
        <taxon>Brassiceae</taxon>
        <taxon>Brassica</taxon>
    </lineage>
</organism>